<feature type="binding site" evidence="3">
    <location>
        <position position="120"/>
    </location>
    <ligand>
        <name>substrate</name>
    </ligand>
</feature>
<feature type="active site" description="Proton acceptor" evidence="3">
    <location>
        <position position="102"/>
    </location>
</feature>
<dbReference type="OrthoDB" id="5870696at2"/>
<proteinExistence type="inferred from homology"/>
<dbReference type="HAMAP" id="MF_00170">
    <property type="entry name" value="Rib_5P_isom_A"/>
    <property type="match status" value="1"/>
</dbReference>
<dbReference type="FunFam" id="3.40.50.1360:FF:000001">
    <property type="entry name" value="Ribose-5-phosphate isomerase A"/>
    <property type="match status" value="1"/>
</dbReference>
<dbReference type="SUPFAM" id="SSF100950">
    <property type="entry name" value="NagB/RpiA/CoA transferase-like"/>
    <property type="match status" value="1"/>
</dbReference>
<name>A0A0C1QU64_9CLOT</name>
<dbReference type="Proteomes" id="UP000031366">
    <property type="component" value="Unassembled WGS sequence"/>
</dbReference>
<evidence type="ECO:0000256" key="2">
    <source>
        <dbReference type="ARBA" id="ARBA00023235"/>
    </source>
</evidence>
<dbReference type="GO" id="GO:0005829">
    <property type="term" value="C:cytosol"/>
    <property type="evidence" value="ECO:0007669"/>
    <property type="project" value="TreeGrafter"/>
</dbReference>
<reference evidence="4 5" key="1">
    <citation type="journal article" date="2015" name="Infect. Genet. Evol.">
        <title>Genomic sequences of six botulinum neurotoxin-producing strains representing three clostridial species illustrate the mobility and diversity of botulinum neurotoxin genes.</title>
        <authorList>
            <person name="Smith T.J."/>
            <person name="Hill K.K."/>
            <person name="Xie G."/>
            <person name="Foley B.T."/>
            <person name="Williamson C.H."/>
            <person name="Foster J.T."/>
            <person name="Johnson S.L."/>
            <person name="Chertkov O."/>
            <person name="Teshima H."/>
            <person name="Gibbons H.S."/>
            <person name="Johnsky L.A."/>
            <person name="Karavis M.A."/>
            <person name="Smith L.A."/>
        </authorList>
    </citation>
    <scope>NUCLEOTIDE SEQUENCE [LARGE SCALE GENOMIC DNA]</scope>
    <source>
        <strain evidence="4 5">CDC 2741</strain>
    </source>
</reference>
<dbReference type="EC" id="5.3.1.6" evidence="3"/>
<dbReference type="Gene3D" id="3.30.70.260">
    <property type="match status" value="1"/>
</dbReference>
<dbReference type="SUPFAM" id="SSF75445">
    <property type="entry name" value="D-ribose-5-phosphate isomerase (RpiA), lid domain"/>
    <property type="match status" value="1"/>
</dbReference>
<sequence>MNSKKIAGEKAVEFIKDNMIVGLGTGSTVYYTIVKLSERIKEGLNIKAVSTSNSTTKLAESLGIPIISLNEVDYVDLTIDGADEVDNLLNGIKGGGGALLYEKLVANSSKKVIWVVDKNKMVKFLGKFHLPIEVVPFAYRQIFNKLKELGLNPVTRKNDNGYYVTDGQHYIIDLFIQKIEDPYKLEKTIKMISGVVDTGLFLDIADTVIVGRENTVEIINKYN</sequence>
<dbReference type="InterPro" id="IPR037171">
    <property type="entry name" value="NagB/RpiA_transferase-like"/>
</dbReference>
<dbReference type="InterPro" id="IPR020672">
    <property type="entry name" value="Ribose5P_isomerase_typA_subgr"/>
</dbReference>
<comment type="catalytic activity">
    <reaction evidence="1 3">
        <text>aldehydo-D-ribose 5-phosphate = D-ribulose 5-phosphate</text>
        <dbReference type="Rhea" id="RHEA:14657"/>
        <dbReference type="ChEBI" id="CHEBI:58121"/>
        <dbReference type="ChEBI" id="CHEBI:58273"/>
        <dbReference type="EC" id="5.3.1.6"/>
    </reaction>
</comment>
<evidence type="ECO:0000313" key="5">
    <source>
        <dbReference type="Proteomes" id="UP000031366"/>
    </source>
</evidence>
<dbReference type="GO" id="GO:0004751">
    <property type="term" value="F:ribose-5-phosphate isomerase activity"/>
    <property type="evidence" value="ECO:0007669"/>
    <property type="project" value="UniProtKB-UniRule"/>
</dbReference>
<feature type="binding site" evidence="3">
    <location>
        <begin position="80"/>
        <end position="83"/>
    </location>
    <ligand>
        <name>substrate</name>
    </ligand>
</feature>
<accession>A0A0C1QU64</accession>
<dbReference type="PANTHER" id="PTHR11934">
    <property type="entry name" value="RIBOSE-5-PHOSPHATE ISOMERASE"/>
    <property type="match status" value="1"/>
</dbReference>
<comment type="similarity">
    <text evidence="3">Belongs to the ribose 5-phosphate isomerase family.</text>
</comment>
<comment type="caution">
    <text evidence="4">The sequence shown here is derived from an EMBL/GenBank/DDBJ whole genome shotgun (WGS) entry which is preliminary data.</text>
</comment>
<dbReference type="GO" id="GO:0009052">
    <property type="term" value="P:pentose-phosphate shunt, non-oxidative branch"/>
    <property type="evidence" value="ECO:0007669"/>
    <property type="project" value="UniProtKB-UniRule"/>
</dbReference>
<dbReference type="InterPro" id="IPR004788">
    <property type="entry name" value="Ribose5P_isomerase_type_A"/>
</dbReference>
<gene>
    <name evidence="3 4" type="primary">rpiA</name>
    <name evidence="4" type="ORF">U732_735</name>
</gene>
<evidence type="ECO:0000256" key="3">
    <source>
        <dbReference type="HAMAP-Rule" id="MF_00170"/>
    </source>
</evidence>
<dbReference type="GO" id="GO:0006014">
    <property type="term" value="P:D-ribose metabolic process"/>
    <property type="evidence" value="ECO:0007669"/>
    <property type="project" value="TreeGrafter"/>
</dbReference>
<feature type="binding site" evidence="3">
    <location>
        <begin position="93"/>
        <end position="96"/>
    </location>
    <ligand>
        <name>substrate</name>
    </ligand>
</feature>
<dbReference type="NCBIfam" id="TIGR00021">
    <property type="entry name" value="rpiA"/>
    <property type="match status" value="1"/>
</dbReference>
<keyword evidence="2 3" id="KW-0413">Isomerase</keyword>
<feature type="binding site" evidence="3">
    <location>
        <begin position="25"/>
        <end position="28"/>
    </location>
    <ligand>
        <name>substrate</name>
    </ligand>
</feature>
<comment type="subunit">
    <text evidence="3">Homodimer.</text>
</comment>
<dbReference type="Gene3D" id="3.40.50.1360">
    <property type="match status" value="1"/>
</dbReference>
<dbReference type="EMBL" id="AYSO01000020">
    <property type="protein sequence ID" value="KIE44537.1"/>
    <property type="molecule type" value="Genomic_DNA"/>
</dbReference>
<dbReference type="STRING" id="29341.RSJ17_06475"/>
<comment type="pathway">
    <text evidence="3">Carbohydrate degradation; pentose phosphate pathway; D-ribose 5-phosphate from D-ribulose 5-phosphate (non-oxidative stage): step 1/1.</text>
</comment>
<evidence type="ECO:0000256" key="1">
    <source>
        <dbReference type="ARBA" id="ARBA00001713"/>
    </source>
</evidence>
<evidence type="ECO:0000313" key="4">
    <source>
        <dbReference type="EMBL" id="KIE44537.1"/>
    </source>
</evidence>
<dbReference type="UniPathway" id="UPA00115">
    <property type="reaction ID" value="UER00412"/>
</dbReference>
<comment type="function">
    <text evidence="3">Catalyzes the reversible conversion of ribose-5-phosphate to ribulose 5-phosphate.</text>
</comment>
<dbReference type="AlphaFoldDB" id="A0A0C1QU64"/>
<dbReference type="PANTHER" id="PTHR11934:SF0">
    <property type="entry name" value="RIBOSE-5-PHOSPHATE ISOMERASE"/>
    <property type="match status" value="1"/>
</dbReference>
<dbReference type="CDD" id="cd01398">
    <property type="entry name" value="RPI_A"/>
    <property type="match status" value="1"/>
</dbReference>
<dbReference type="NCBIfam" id="NF001924">
    <property type="entry name" value="PRK00702.1"/>
    <property type="match status" value="1"/>
</dbReference>
<keyword evidence="5" id="KW-1185">Reference proteome</keyword>
<protein>
    <recommendedName>
        <fullName evidence="3">Ribose-5-phosphate isomerase A</fullName>
        <ecNumber evidence="3">5.3.1.6</ecNumber>
    </recommendedName>
    <alternativeName>
        <fullName evidence="3">Phosphoriboisomerase A</fullName>
        <shortName evidence="3">PRI</shortName>
    </alternativeName>
</protein>
<organism evidence="4 5">
    <name type="scientific">Clostridium argentinense CDC 2741</name>
    <dbReference type="NCBI Taxonomy" id="1418104"/>
    <lineage>
        <taxon>Bacteria</taxon>
        <taxon>Bacillati</taxon>
        <taxon>Bacillota</taxon>
        <taxon>Clostridia</taxon>
        <taxon>Eubacteriales</taxon>
        <taxon>Clostridiaceae</taxon>
        <taxon>Clostridium</taxon>
    </lineage>
</organism>
<dbReference type="Pfam" id="PF06026">
    <property type="entry name" value="Rib_5-P_isom_A"/>
    <property type="match status" value="1"/>
</dbReference>
<dbReference type="RefSeq" id="WP_039636787.1">
    <property type="nucleotide sequence ID" value="NZ_AYSO01000020.1"/>
</dbReference>